<dbReference type="Gene3D" id="1.25.40.10">
    <property type="entry name" value="Tetratricopeptide repeat domain"/>
    <property type="match status" value="1"/>
</dbReference>
<evidence type="ECO:0000313" key="1">
    <source>
        <dbReference type="EMBL" id="QID81237.1"/>
    </source>
</evidence>
<reference evidence="1 2" key="1">
    <citation type="journal article" date="2019" name="BMC Genomics">
        <title>Chromosome level assembly and comparative genome analysis confirm lager-brewing yeasts originated from a single hybridization.</title>
        <authorList>
            <person name="Salazar A.N."/>
            <person name="Gorter de Vries A.R."/>
            <person name="van den Broek M."/>
            <person name="Brouwers N."/>
            <person name="de la Torre Cortes P."/>
            <person name="Kuijpers N.G.A."/>
            <person name="Daran J.G."/>
            <person name="Abeel T."/>
        </authorList>
    </citation>
    <scope>NUCLEOTIDE SEQUENCE [LARGE SCALE GENOMIC DNA]</scope>
    <source>
        <strain evidence="1 2">CBS 1483</strain>
    </source>
</reference>
<dbReference type="Proteomes" id="UP000501346">
    <property type="component" value="Chromosome ScXII"/>
</dbReference>
<name>A0A6C1DXJ4_SACPS</name>
<dbReference type="SMART" id="SM00028">
    <property type="entry name" value="TPR"/>
    <property type="match status" value="2"/>
</dbReference>
<proteinExistence type="predicted"/>
<dbReference type="InterPro" id="IPR011990">
    <property type="entry name" value="TPR-like_helical_dom_sf"/>
</dbReference>
<keyword evidence="2" id="KW-1185">Reference proteome</keyword>
<accession>A0A6C1DXJ4</accession>
<protein>
    <submittedName>
        <fullName evidence="1">Sec63 complex subunit</fullName>
    </submittedName>
</protein>
<sequence length="193" mass="21579">MVTLEYNANSKLITASDAVVALSTETNIDQINVLTTSLIGETNPNFTPQPNEALSKMIKGLFESGMKNLQQKKLNEALKNVSLAIEMAQRKRAPWEAFAIQLPELHFMLRSKIDLCLILGKHLEALQDLDFLLGTGLIQPDVFVRKADCLLKLKQWEEARATCERGLALAPEDMKLRALLIETARNLAEYNGE</sequence>
<organism evidence="1 2">
    <name type="scientific">Saccharomyces pastorianus</name>
    <name type="common">Lager yeast</name>
    <name type="synonym">Saccharomyces cerevisiae x Saccharomyces eubayanus</name>
    <dbReference type="NCBI Taxonomy" id="27292"/>
    <lineage>
        <taxon>Eukaryota</taxon>
        <taxon>Fungi</taxon>
        <taxon>Dikarya</taxon>
        <taxon>Ascomycota</taxon>
        <taxon>Saccharomycotina</taxon>
        <taxon>Saccharomycetes</taxon>
        <taxon>Saccharomycetales</taxon>
        <taxon>Saccharomycetaceae</taxon>
        <taxon>Saccharomyces</taxon>
    </lineage>
</organism>
<dbReference type="EMBL" id="CP048993">
    <property type="protein sequence ID" value="QID81237.1"/>
    <property type="molecule type" value="Genomic_DNA"/>
</dbReference>
<dbReference type="FunFam" id="1.25.40.10:FF:000655">
    <property type="entry name" value="Sec72p"/>
    <property type="match status" value="1"/>
</dbReference>
<dbReference type="SUPFAM" id="SSF48452">
    <property type="entry name" value="TPR-like"/>
    <property type="match status" value="1"/>
</dbReference>
<gene>
    <name evidence="1" type="primary">SEC72_1</name>
    <name evidence="1" type="ORF">GRS66_003603</name>
</gene>
<dbReference type="OrthoDB" id="433738at2759"/>
<evidence type="ECO:0000313" key="2">
    <source>
        <dbReference type="Proteomes" id="UP000501346"/>
    </source>
</evidence>
<dbReference type="InterPro" id="IPR019734">
    <property type="entry name" value="TPR_rpt"/>
</dbReference>
<dbReference type="AlphaFoldDB" id="A0A6C1DXJ4"/>